<reference evidence="1" key="1">
    <citation type="submission" date="2014-11" db="EMBL/GenBank/DDBJ databases">
        <authorList>
            <person name="Amaro Gonzalez C."/>
        </authorList>
    </citation>
    <scope>NUCLEOTIDE SEQUENCE</scope>
</reference>
<accession>A0A0E9SW86</accession>
<proteinExistence type="predicted"/>
<evidence type="ECO:0000313" key="1">
    <source>
        <dbReference type="EMBL" id="JAH45634.1"/>
    </source>
</evidence>
<reference evidence="1" key="2">
    <citation type="journal article" date="2015" name="Fish Shellfish Immunol.">
        <title>Early steps in the European eel (Anguilla anguilla)-Vibrio vulnificus interaction in the gills: Role of the RtxA13 toxin.</title>
        <authorList>
            <person name="Callol A."/>
            <person name="Pajuelo D."/>
            <person name="Ebbesson L."/>
            <person name="Teles M."/>
            <person name="MacKenzie S."/>
            <person name="Amaro C."/>
        </authorList>
    </citation>
    <scope>NUCLEOTIDE SEQUENCE</scope>
</reference>
<name>A0A0E9SW86_ANGAN</name>
<sequence>MKYTMIMIHFKCPLL</sequence>
<dbReference type="EMBL" id="GBXM01062943">
    <property type="protein sequence ID" value="JAH45634.1"/>
    <property type="molecule type" value="Transcribed_RNA"/>
</dbReference>
<protein>
    <submittedName>
        <fullName evidence="1">Uncharacterized protein</fullName>
    </submittedName>
</protein>
<organism evidence="1">
    <name type="scientific">Anguilla anguilla</name>
    <name type="common">European freshwater eel</name>
    <name type="synonym">Muraena anguilla</name>
    <dbReference type="NCBI Taxonomy" id="7936"/>
    <lineage>
        <taxon>Eukaryota</taxon>
        <taxon>Metazoa</taxon>
        <taxon>Chordata</taxon>
        <taxon>Craniata</taxon>
        <taxon>Vertebrata</taxon>
        <taxon>Euteleostomi</taxon>
        <taxon>Actinopterygii</taxon>
        <taxon>Neopterygii</taxon>
        <taxon>Teleostei</taxon>
        <taxon>Anguilliformes</taxon>
        <taxon>Anguillidae</taxon>
        <taxon>Anguilla</taxon>
    </lineage>
</organism>